<comment type="caution">
    <text evidence="2">The sequence shown here is derived from an EMBL/GenBank/DDBJ whole genome shotgun (WGS) entry which is preliminary data.</text>
</comment>
<reference evidence="3" key="1">
    <citation type="journal article" date="2019" name="Int. J. Syst. Evol. Microbiol.">
        <title>The Global Catalogue of Microorganisms (GCM) 10K type strain sequencing project: providing services to taxonomists for standard genome sequencing and annotation.</title>
        <authorList>
            <consortium name="The Broad Institute Genomics Platform"/>
            <consortium name="The Broad Institute Genome Sequencing Center for Infectious Disease"/>
            <person name="Wu L."/>
            <person name="Ma J."/>
        </authorList>
    </citation>
    <scope>NUCLEOTIDE SEQUENCE [LARGE SCALE GENOMIC DNA]</scope>
    <source>
        <strain evidence="3">JCM 17111</strain>
    </source>
</reference>
<proteinExistence type="predicted"/>
<evidence type="ECO:0000256" key="1">
    <source>
        <dbReference type="SAM" id="Coils"/>
    </source>
</evidence>
<dbReference type="Proteomes" id="UP001500954">
    <property type="component" value="Unassembled WGS sequence"/>
</dbReference>
<dbReference type="EMBL" id="BAABCY010000035">
    <property type="protein sequence ID" value="GAA3565235.1"/>
    <property type="molecule type" value="Genomic_DNA"/>
</dbReference>
<accession>A0ABP6XD07</accession>
<keyword evidence="1" id="KW-0175">Coiled coil</keyword>
<evidence type="ECO:0000313" key="2">
    <source>
        <dbReference type="EMBL" id="GAA3565235.1"/>
    </source>
</evidence>
<evidence type="ECO:0000313" key="3">
    <source>
        <dbReference type="Proteomes" id="UP001500954"/>
    </source>
</evidence>
<protein>
    <submittedName>
        <fullName evidence="2">Uncharacterized protein</fullName>
    </submittedName>
</protein>
<feature type="coiled-coil region" evidence="1">
    <location>
        <begin position="139"/>
        <end position="173"/>
    </location>
</feature>
<keyword evidence="3" id="KW-1185">Reference proteome</keyword>
<gene>
    <name evidence="2" type="ORF">GCM10022395_14550</name>
</gene>
<organism evidence="2 3">
    <name type="scientific">Snuella lapsa</name>
    <dbReference type="NCBI Taxonomy" id="870481"/>
    <lineage>
        <taxon>Bacteria</taxon>
        <taxon>Pseudomonadati</taxon>
        <taxon>Bacteroidota</taxon>
        <taxon>Flavobacteriia</taxon>
        <taxon>Flavobacteriales</taxon>
        <taxon>Flavobacteriaceae</taxon>
        <taxon>Snuella</taxon>
    </lineage>
</organism>
<sequence length="266" mass="30405">MVSSTFSQVNLNDYKYVIVPNKFDFLKEKNQYQLNALAQFLFRKYGFNALMEGDGYPEDMVLNRCLTLKSDVIKDSGLFKTKLTVELKDCNDRVVYTSEIGESREKEYAKAYNEALREAFKSLETLNYEYQPKKTNVVAVQAVETKAEVSKEIATLKEEIASLKREKQAEVKETKVAVVPVKTVKSEESNVKESVSGGVLYAQVIENGFQLVDSTPKVIYRILKTGLENTFLVENKQAIVYKKGNLWVLEYYANSALKMEELNIKF</sequence>
<name>A0ABP6XD07_9FLAO</name>